<sequence length="245" mass="26873">MVITPPGADDRPTAHIGPVPAAVRPDIARGGPHQGPKLLADEFHLLAHDDRTGKPRLHGAATNYGIAAALLGELAAAGRITFDRGRLWVRDTRPPDDWLQHLVLARLVAEPQHTATRTWLAFLAETVPEQVAERLWQAGKVEPQQHRRLLRTPTTVYVPTNTNVAAWSWARLSTLLRDHKRLNPFDLVLMGIVNSCGLGGFVLDGARPSVYANLRRQLAEGPQPMRELLADLDTAVGSAVLSHRT</sequence>
<proteinExistence type="predicted"/>
<dbReference type="InterPro" id="IPR038261">
    <property type="entry name" value="GPP34-like_sf"/>
</dbReference>
<dbReference type="AlphaFoldDB" id="A0A1C6UX03"/>
<evidence type="ECO:0000313" key="5">
    <source>
        <dbReference type="EMBL" id="SCL58622.1"/>
    </source>
</evidence>
<dbReference type="InterPro" id="IPR008628">
    <property type="entry name" value="GPP34-like"/>
</dbReference>
<dbReference type="Proteomes" id="UP000199696">
    <property type="component" value="Unassembled WGS sequence"/>
</dbReference>
<evidence type="ECO:0000256" key="4">
    <source>
        <dbReference type="ARBA" id="ARBA00023136"/>
    </source>
</evidence>
<keyword evidence="4" id="KW-0472">Membrane</keyword>
<evidence type="ECO:0000256" key="1">
    <source>
        <dbReference type="ARBA" id="ARBA00004255"/>
    </source>
</evidence>
<name>A0A1C6UX03_9ACTN</name>
<evidence type="ECO:0000313" key="6">
    <source>
        <dbReference type="Proteomes" id="UP000199696"/>
    </source>
</evidence>
<dbReference type="STRING" id="227316.GA0070604_3876"/>
<protein>
    <submittedName>
        <fullName evidence="5">Golgi phosphoprotein 3 (GPP34)</fullName>
    </submittedName>
</protein>
<reference evidence="6" key="1">
    <citation type="submission" date="2016-06" db="EMBL/GenBank/DDBJ databases">
        <authorList>
            <person name="Varghese N."/>
            <person name="Submissions Spin"/>
        </authorList>
    </citation>
    <scope>NUCLEOTIDE SEQUENCE [LARGE SCALE GENOMIC DNA]</scope>
    <source>
        <strain evidence="6">DSM 44814</strain>
    </source>
</reference>
<accession>A0A1C6UX03</accession>
<gene>
    <name evidence="5" type="ORF">GA0070604_3876</name>
</gene>
<dbReference type="Gene3D" id="1.10.3630.10">
    <property type="entry name" value="yeast vps74-n-term truncation variant domain like"/>
    <property type="match status" value="1"/>
</dbReference>
<keyword evidence="6" id="KW-1185">Reference proteome</keyword>
<evidence type="ECO:0000256" key="2">
    <source>
        <dbReference type="ARBA" id="ARBA00023034"/>
    </source>
</evidence>
<comment type="subcellular location">
    <subcellularLocation>
        <location evidence="1">Golgi apparatus membrane</location>
        <topology evidence="1">Peripheral membrane protein</topology>
        <orientation evidence="1">Cytoplasmic side</orientation>
    </subcellularLocation>
</comment>
<dbReference type="GO" id="GO:0070273">
    <property type="term" value="F:phosphatidylinositol-4-phosphate binding"/>
    <property type="evidence" value="ECO:0007669"/>
    <property type="project" value="InterPro"/>
</dbReference>
<keyword evidence="2" id="KW-0333">Golgi apparatus</keyword>
<keyword evidence="3" id="KW-0446">Lipid-binding</keyword>
<dbReference type="GO" id="GO:0012505">
    <property type="term" value="C:endomembrane system"/>
    <property type="evidence" value="ECO:0007669"/>
    <property type="project" value="UniProtKB-ARBA"/>
</dbReference>
<evidence type="ECO:0000256" key="3">
    <source>
        <dbReference type="ARBA" id="ARBA00023121"/>
    </source>
</evidence>
<dbReference type="GO" id="GO:0005737">
    <property type="term" value="C:cytoplasm"/>
    <property type="evidence" value="ECO:0007669"/>
    <property type="project" value="UniProtKB-ARBA"/>
</dbReference>
<dbReference type="EMBL" id="FMHY01000002">
    <property type="protein sequence ID" value="SCL58622.1"/>
    <property type="molecule type" value="Genomic_DNA"/>
</dbReference>
<dbReference type="Pfam" id="PF05719">
    <property type="entry name" value="GPP34"/>
    <property type="match status" value="1"/>
</dbReference>
<organism evidence="5 6">
    <name type="scientific">Micromonospora eburnea</name>
    <dbReference type="NCBI Taxonomy" id="227316"/>
    <lineage>
        <taxon>Bacteria</taxon>
        <taxon>Bacillati</taxon>
        <taxon>Actinomycetota</taxon>
        <taxon>Actinomycetes</taxon>
        <taxon>Micromonosporales</taxon>
        <taxon>Micromonosporaceae</taxon>
        <taxon>Micromonospora</taxon>
    </lineage>
</organism>